<dbReference type="InterPro" id="IPR006235">
    <property type="entry name" value="OAc-hSer/O-AcSer_sulfhydrylase"/>
</dbReference>
<dbReference type="GO" id="GO:0071269">
    <property type="term" value="P:L-homocysteine biosynthetic process"/>
    <property type="evidence" value="ECO:0007669"/>
    <property type="project" value="TreeGrafter"/>
</dbReference>
<evidence type="ECO:0000256" key="4">
    <source>
        <dbReference type="ARBA" id="ARBA00022898"/>
    </source>
</evidence>
<dbReference type="STRING" id="1798351.A2930_03950"/>
<dbReference type="InterPro" id="IPR015424">
    <property type="entry name" value="PyrdxlP-dep_Trfase"/>
</dbReference>
<dbReference type="GO" id="GO:0004124">
    <property type="term" value="F:cysteine synthase activity"/>
    <property type="evidence" value="ECO:0007669"/>
    <property type="project" value="TreeGrafter"/>
</dbReference>
<feature type="modified residue" description="N6-(pyridoxal phosphate)lysine" evidence="5">
    <location>
        <position position="218"/>
    </location>
</feature>
<evidence type="ECO:0000256" key="1">
    <source>
        <dbReference type="ARBA" id="ARBA00001933"/>
    </source>
</evidence>
<comment type="caution">
    <text evidence="7">The sequence shown here is derived from an EMBL/GenBank/DDBJ whole genome shotgun (WGS) entry which is preliminary data.</text>
</comment>
<dbReference type="GO" id="GO:0005737">
    <property type="term" value="C:cytoplasm"/>
    <property type="evidence" value="ECO:0007669"/>
    <property type="project" value="TreeGrafter"/>
</dbReference>
<protein>
    <recommendedName>
        <fullName evidence="9">Cystathionine gamma-synthase</fullName>
    </recommendedName>
</protein>
<dbReference type="InterPro" id="IPR000277">
    <property type="entry name" value="Cys/Met-Metab_PyrdxlP-dep_enz"/>
</dbReference>
<dbReference type="InterPro" id="IPR015421">
    <property type="entry name" value="PyrdxlP-dep_Trfase_major"/>
</dbReference>
<dbReference type="Gene3D" id="3.40.640.10">
    <property type="entry name" value="Type I PLP-dependent aspartate aminotransferase-like (Major domain)"/>
    <property type="match status" value="1"/>
</dbReference>
<dbReference type="SUPFAM" id="SSF53383">
    <property type="entry name" value="PLP-dependent transferases"/>
    <property type="match status" value="1"/>
</dbReference>
<dbReference type="GO" id="GO:0006535">
    <property type="term" value="P:cysteine biosynthetic process from serine"/>
    <property type="evidence" value="ECO:0007669"/>
    <property type="project" value="TreeGrafter"/>
</dbReference>
<evidence type="ECO:0000313" key="8">
    <source>
        <dbReference type="Proteomes" id="UP000178114"/>
    </source>
</evidence>
<dbReference type="GO" id="GO:0003961">
    <property type="term" value="F:O-acetylhomoserine aminocarboxypropyltransferase activity"/>
    <property type="evidence" value="ECO:0007669"/>
    <property type="project" value="TreeGrafter"/>
</dbReference>
<comment type="cofactor">
    <cofactor evidence="1 6">
        <name>pyridoxal 5'-phosphate</name>
        <dbReference type="ChEBI" id="CHEBI:597326"/>
    </cofactor>
</comment>
<gene>
    <name evidence="7" type="ORF">A2930_03950</name>
</gene>
<comment type="similarity">
    <text evidence="2 6">Belongs to the trans-sulfuration enzymes family.</text>
</comment>
<evidence type="ECO:0000256" key="2">
    <source>
        <dbReference type="ARBA" id="ARBA00009077"/>
    </source>
</evidence>
<evidence type="ECO:0000256" key="5">
    <source>
        <dbReference type="PIRSR" id="PIRSR001434-2"/>
    </source>
</evidence>
<dbReference type="GO" id="GO:0030170">
    <property type="term" value="F:pyridoxal phosphate binding"/>
    <property type="evidence" value="ECO:0007669"/>
    <property type="project" value="InterPro"/>
</dbReference>
<dbReference type="Proteomes" id="UP000178114">
    <property type="component" value="Unassembled WGS sequence"/>
</dbReference>
<sequence length="402" mass="45078">MKKSDLFIVPEEWGNFRLETLAIHGGGLLTDTEMNPGIQRSTAMPMLTDDRSRRLFSGKEAGHFYGPISNKTEECLERRLASLHGAGAALTLASGMTAIKTLFEYLGRNGGHIVSSSKLYGGVYDLFKKILPAFGIETTFVENPYDLREWDEAIRKNTAAFHVEIPSNPLIDVFDGKRIAELAHKRGIVAVADTTLGTPFLIRPFDLGFDFVGESLSKYFSDGEVWGGDILSRSKEWMDRFRTDWYRDVRSSMSTDTADTIRANTESLGPRIEAHCFNAEMMVKYLSQHPKVKKVFYPTVGPRAEANKKLMPNGFGGLLAFEVEGGGEAAKIFVDSLKLFWLAPNIGEPRSLMLRPWVTTHNQMDSEELLKVGISEATIRFSMGREAWQNQVFDCHQAFQKI</sequence>
<dbReference type="EMBL" id="MFID01000006">
    <property type="protein sequence ID" value="OGF81725.1"/>
    <property type="molecule type" value="Genomic_DNA"/>
</dbReference>
<organism evidence="7 8">
    <name type="scientific">Candidatus Giovannonibacteria bacterium RIFCSPLOWO2_01_FULL_45_34</name>
    <dbReference type="NCBI Taxonomy" id="1798351"/>
    <lineage>
        <taxon>Bacteria</taxon>
        <taxon>Candidatus Giovannoniibacteriota</taxon>
    </lineage>
</organism>
<name>A0A1F5X1F3_9BACT</name>
<proteinExistence type="inferred from homology"/>
<dbReference type="Gene3D" id="3.90.1150.10">
    <property type="entry name" value="Aspartate Aminotransferase, domain 1"/>
    <property type="match status" value="1"/>
</dbReference>
<evidence type="ECO:0000256" key="6">
    <source>
        <dbReference type="RuleBase" id="RU362118"/>
    </source>
</evidence>
<evidence type="ECO:0000256" key="3">
    <source>
        <dbReference type="ARBA" id="ARBA00022679"/>
    </source>
</evidence>
<dbReference type="Pfam" id="PF01053">
    <property type="entry name" value="Cys_Met_Meta_PP"/>
    <property type="match status" value="1"/>
</dbReference>
<evidence type="ECO:0008006" key="9">
    <source>
        <dbReference type="Google" id="ProtNLM"/>
    </source>
</evidence>
<keyword evidence="4 5" id="KW-0663">Pyridoxal phosphate</keyword>
<dbReference type="GO" id="GO:0019346">
    <property type="term" value="P:transsulfuration"/>
    <property type="evidence" value="ECO:0007669"/>
    <property type="project" value="InterPro"/>
</dbReference>
<evidence type="ECO:0000313" key="7">
    <source>
        <dbReference type="EMBL" id="OGF81725.1"/>
    </source>
</evidence>
<dbReference type="PIRSF" id="PIRSF001434">
    <property type="entry name" value="CGS"/>
    <property type="match status" value="1"/>
</dbReference>
<dbReference type="AlphaFoldDB" id="A0A1F5X1F3"/>
<accession>A0A1F5X1F3</accession>
<dbReference type="PANTHER" id="PTHR43797">
    <property type="entry name" value="HOMOCYSTEINE/CYSTEINE SYNTHASE"/>
    <property type="match status" value="1"/>
</dbReference>
<dbReference type="PANTHER" id="PTHR43797:SF2">
    <property type="entry name" value="HOMOCYSTEINE_CYSTEINE SYNTHASE"/>
    <property type="match status" value="1"/>
</dbReference>
<keyword evidence="3" id="KW-0808">Transferase</keyword>
<reference evidence="7 8" key="1">
    <citation type="journal article" date="2016" name="Nat. Commun.">
        <title>Thousands of microbial genomes shed light on interconnected biogeochemical processes in an aquifer system.</title>
        <authorList>
            <person name="Anantharaman K."/>
            <person name="Brown C.T."/>
            <person name="Hug L.A."/>
            <person name="Sharon I."/>
            <person name="Castelle C.J."/>
            <person name="Probst A.J."/>
            <person name="Thomas B.C."/>
            <person name="Singh A."/>
            <person name="Wilkins M.J."/>
            <person name="Karaoz U."/>
            <person name="Brodie E.L."/>
            <person name="Williams K.H."/>
            <person name="Hubbard S.S."/>
            <person name="Banfield J.F."/>
        </authorList>
    </citation>
    <scope>NUCLEOTIDE SEQUENCE [LARGE SCALE GENOMIC DNA]</scope>
</reference>
<dbReference type="InterPro" id="IPR015422">
    <property type="entry name" value="PyrdxlP-dep_Trfase_small"/>
</dbReference>